<dbReference type="EMBL" id="JBBNAF010000005">
    <property type="protein sequence ID" value="KAK9142387.1"/>
    <property type="molecule type" value="Genomic_DNA"/>
</dbReference>
<proteinExistence type="predicted"/>
<name>A0AAP0PFS9_9MAGN</name>
<reference evidence="1 2" key="1">
    <citation type="submission" date="2024-01" db="EMBL/GenBank/DDBJ databases">
        <title>Genome assemblies of Stephania.</title>
        <authorList>
            <person name="Yang L."/>
        </authorList>
    </citation>
    <scope>NUCLEOTIDE SEQUENCE [LARGE SCALE GENOMIC DNA]</scope>
    <source>
        <strain evidence="1">YNDBR</strain>
        <tissue evidence="1">Leaf</tissue>
    </source>
</reference>
<dbReference type="AlphaFoldDB" id="A0AAP0PFS9"/>
<evidence type="ECO:0000313" key="1">
    <source>
        <dbReference type="EMBL" id="KAK9142387.1"/>
    </source>
</evidence>
<comment type="caution">
    <text evidence="1">The sequence shown here is derived from an EMBL/GenBank/DDBJ whole genome shotgun (WGS) entry which is preliminary data.</text>
</comment>
<evidence type="ECO:0000313" key="2">
    <source>
        <dbReference type="Proteomes" id="UP001420932"/>
    </source>
</evidence>
<dbReference type="Proteomes" id="UP001420932">
    <property type="component" value="Unassembled WGS sequence"/>
</dbReference>
<gene>
    <name evidence="1" type="ORF">Syun_011787</name>
</gene>
<protein>
    <submittedName>
        <fullName evidence="1">Uncharacterized protein</fullName>
    </submittedName>
</protein>
<organism evidence="1 2">
    <name type="scientific">Stephania yunnanensis</name>
    <dbReference type="NCBI Taxonomy" id="152371"/>
    <lineage>
        <taxon>Eukaryota</taxon>
        <taxon>Viridiplantae</taxon>
        <taxon>Streptophyta</taxon>
        <taxon>Embryophyta</taxon>
        <taxon>Tracheophyta</taxon>
        <taxon>Spermatophyta</taxon>
        <taxon>Magnoliopsida</taxon>
        <taxon>Ranunculales</taxon>
        <taxon>Menispermaceae</taxon>
        <taxon>Menispermoideae</taxon>
        <taxon>Cissampelideae</taxon>
        <taxon>Stephania</taxon>
    </lineage>
</organism>
<sequence length="156" mass="17725">MEICTYGANVVELKEGIGGNKMKGSVGNKEEGRRRDANPETIDVLAWKVAATIEQMRVQPNELSAWTAELLRIHKIIFPNYRRTILFLKKQKEISLPIVKVNLKTGNYVNFDELPKFDDDDQGFVEDMVVVFGQEGYVVMVILMFTSSQVRAVVDK</sequence>
<keyword evidence="2" id="KW-1185">Reference proteome</keyword>
<accession>A0AAP0PFS9</accession>